<protein>
    <submittedName>
        <fullName evidence="4">Nose resistant to fluoxetine protein 6</fullName>
    </submittedName>
</protein>
<dbReference type="SMART" id="SM00703">
    <property type="entry name" value="NRF"/>
    <property type="match status" value="1"/>
</dbReference>
<dbReference type="InterPro" id="IPR002656">
    <property type="entry name" value="Acyl_transf_3_dom"/>
</dbReference>
<dbReference type="Pfam" id="PF20146">
    <property type="entry name" value="NRF"/>
    <property type="match status" value="1"/>
</dbReference>
<dbReference type="InterPro" id="IPR052728">
    <property type="entry name" value="O2_lipid_transport_reg"/>
</dbReference>
<keyword evidence="1" id="KW-0472">Membrane</keyword>
<dbReference type="Proteomes" id="UP001151699">
    <property type="component" value="Unassembled WGS sequence"/>
</dbReference>
<feature type="transmembrane region" description="Helical" evidence="1">
    <location>
        <begin position="447"/>
        <end position="464"/>
    </location>
</feature>
<comment type="caution">
    <text evidence="4">The sequence shown here is derived from an EMBL/GenBank/DDBJ whole genome shotgun (WGS) entry which is preliminary data.</text>
</comment>
<reference evidence="4" key="1">
    <citation type="submission" date="2022-07" db="EMBL/GenBank/DDBJ databases">
        <authorList>
            <person name="Trinca V."/>
            <person name="Uliana J.V.C."/>
            <person name="Torres T.T."/>
            <person name="Ward R.J."/>
            <person name="Monesi N."/>
        </authorList>
    </citation>
    <scope>NUCLEOTIDE SEQUENCE</scope>
    <source>
        <strain evidence="4">HSMRA1968</strain>
        <tissue evidence="4">Whole embryos</tissue>
    </source>
</reference>
<feature type="chain" id="PRO_5040385302" evidence="2">
    <location>
        <begin position="23"/>
        <end position="629"/>
    </location>
</feature>
<keyword evidence="5" id="KW-1185">Reference proteome</keyword>
<dbReference type="GO" id="GO:0016747">
    <property type="term" value="F:acyltransferase activity, transferring groups other than amino-acyl groups"/>
    <property type="evidence" value="ECO:0007669"/>
    <property type="project" value="InterPro"/>
</dbReference>
<gene>
    <name evidence="4" type="primary">nrf-6_9</name>
    <name evidence="4" type="ORF">Bhyg_16621</name>
</gene>
<accession>A0A9Q0RVS3</accession>
<feature type="transmembrane region" description="Helical" evidence="1">
    <location>
        <begin position="556"/>
        <end position="574"/>
    </location>
</feature>
<feature type="transmembrane region" description="Helical" evidence="1">
    <location>
        <begin position="594"/>
        <end position="619"/>
    </location>
</feature>
<name>A0A9Q0RVS3_9DIPT</name>
<feature type="transmembrane region" description="Helical" evidence="1">
    <location>
        <begin position="280"/>
        <end position="297"/>
    </location>
</feature>
<keyword evidence="1" id="KW-1133">Transmembrane helix</keyword>
<dbReference type="PANTHER" id="PTHR11161">
    <property type="entry name" value="O-ACYLTRANSFERASE"/>
    <property type="match status" value="1"/>
</dbReference>
<evidence type="ECO:0000256" key="1">
    <source>
        <dbReference type="SAM" id="Phobius"/>
    </source>
</evidence>
<feature type="transmembrane region" description="Helical" evidence="1">
    <location>
        <begin position="224"/>
        <end position="243"/>
    </location>
</feature>
<dbReference type="PANTHER" id="PTHR11161:SF0">
    <property type="entry name" value="O-ACYLTRANSFERASE LIKE PROTEIN"/>
    <property type="match status" value="1"/>
</dbReference>
<feature type="transmembrane region" description="Helical" evidence="1">
    <location>
        <begin position="318"/>
        <end position="340"/>
    </location>
</feature>
<feature type="domain" description="Nose resistant-to-fluoxetine protein N-terminal" evidence="3">
    <location>
        <begin position="28"/>
        <end position="158"/>
    </location>
</feature>
<sequence length="629" mass="72553">MCEMNFLIQLLAFLSLLSSLQGTQLFDDIMCDNQLYTLDAALEKRESWALHMLDTWGKIPSGLLRGNTQNPGHFSECVEIRYNSIQGQHCMTTVAAIGNGSASTRDWSNAGLLIRDHNLTPTLGVCLPASCSPDKIVGYFNKFLISDDLEAVSTYCRTNDPVLFNSIDYFAIVIFGLLLLALVSSTVYDYVMINSNKNPSKLLSAFSIYSNGAKLFEMKESQSPNVISCLNGIRTLSIFWIIFGHRFDDRDFLPVYNDTSMFYKNYMYLMFTNYDKPVDSFFLIGGLLVTMSLLNSFEKKNVNILRMYLHRYLRYTPTLALIILFYVCFTKFLGSGPFFYTYTENCEKYWWSALLHLTVYTNPLYPCYDVSWYLAVDFQLFVISPLLIYPIWKWGKNAFWILPVIVILVQGCIFTTTYTKGISVYFFQMTTIEGIFAWLEKFYFPTHLRLGAWVIGIMLGYIMHHMKAKKVKINKYLDAALWILSISVLLTIILCHYPFIQLDNNPSKLANALYNSCFRIGWSYSVAWIIFACQNGSGGIVRWFLSWKEWQPLGKLGLSIFLVHRLYQIITVINQKQPIVWDFFTQSQKFFGDLLAATFLGTLLYLSIETPILLIESYLHDKIKTLKKY</sequence>
<proteinExistence type="predicted"/>
<feature type="transmembrane region" description="Helical" evidence="1">
    <location>
        <begin position="520"/>
        <end position="544"/>
    </location>
</feature>
<evidence type="ECO:0000259" key="3">
    <source>
        <dbReference type="SMART" id="SM00703"/>
    </source>
</evidence>
<evidence type="ECO:0000256" key="2">
    <source>
        <dbReference type="SAM" id="SignalP"/>
    </source>
</evidence>
<feature type="transmembrane region" description="Helical" evidence="1">
    <location>
        <begin position="169"/>
        <end position="191"/>
    </location>
</feature>
<keyword evidence="1" id="KW-0812">Transmembrane</keyword>
<feature type="transmembrane region" description="Helical" evidence="1">
    <location>
        <begin position="370"/>
        <end position="392"/>
    </location>
</feature>
<dbReference type="InterPro" id="IPR006621">
    <property type="entry name" value="Nose-resist-to-fluoxetine_N"/>
</dbReference>
<keyword evidence="2" id="KW-0732">Signal</keyword>
<organism evidence="4 5">
    <name type="scientific">Pseudolycoriella hygida</name>
    <dbReference type="NCBI Taxonomy" id="35572"/>
    <lineage>
        <taxon>Eukaryota</taxon>
        <taxon>Metazoa</taxon>
        <taxon>Ecdysozoa</taxon>
        <taxon>Arthropoda</taxon>
        <taxon>Hexapoda</taxon>
        <taxon>Insecta</taxon>
        <taxon>Pterygota</taxon>
        <taxon>Neoptera</taxon>
        <taxon>Endopterygota</taxon>
        <taxon>Diptera</taxon>
        <taxon>Nematocera</taxon>
        <taxon>Sciaroidea</taxon>
        <taxon>Sciaridae</taxon>
        <taxon>Pseudolycoriella</taxon>
    </lineage>
</organism>
<evidence type="ECO:0000313" key="4">
    <source>
        <dbReference type="EMBL" id="KAJ6633818.1"/>
    </source>
</evidence>
<evidence type="ECO:0000313" key="5">
    <source>
        <dbReference type="Proteomes" id="UP001151699"/>
    </source>
</evidence>
<feature type="signal peptide" evidence="2">
    <location>
        <begin position="1"/>
        <end position="22"/>
    </location>
</feature>
<feature type="transmembrane region" description="Helical" evidence="1">
    <location>
        <begin position="399"/>
        <end position="427"/>
    </location>
</feature>
<dbReference type="Pfam" id="PF01757">
    <property type="entry name" value="Acyl_transf_3"/>
    <property type="match status" value="1"/>
</dbReference>
<feature type="non-terminal residue" evidence="4">
    <location>
        <position position="1"/>
    </location>
</feature>
<dbReference type="OrthoDB" id="118951at2759"/>
<dbReference type="EMBL" id="WJQU01001660">
    <property type="protein sequence ID" value="KAJ6633818.1"/>
    <property type="molecule type" value="Genomic_DNA"/>
</dbReference>
<feature type="transmembrane region" description="Helical" evidence="1">
    <location>
        <begin position="476"/>
        <end position="500"/>
    </location>
</feature>
<dbReference type="AlphaFoldDB" id="A0A9Q0RVS3"/>